<keyword evidence="11" id="KW-1185">Reference proteome</keyword>
<feature type="domain" description="DNA methylase adenine-specific" evidence="8">
    <location>
        <begin position="154"/>
        <end position="485"/>
    </location>
</feature>
<dbReference type="Pfam" id="PF02384">
    <property type="entry name" value="N6_Mtase"/>
    <property type="match status" value="1"/>
</dbReference>
<evidence type="ECO:0000256" key="4">
    <source>
        <dbReference type="ARBA" id="ARBA00022679"/>
    </source>
</evidence>
<dbReference type="Gene3D" id="1.20.1260.30">
    <property type="match status" value="1"/>
</dbReference>
<organism evidence="10 11">
    <name type="scientific">Paucilactobacillus suebicus DSM 5007 = KCTC 3549</name>
    <dbReference type="NCBI Taxonomy" id="1423807"/>
    <lineage>
        <taxon>Bacteria</taxon>
        <taxon>Bacillati</taxon>
        <taxon>Bacillota</taxon>
        <taxon>Bacilli</taxon>
        <taxon>Lactobacillales</taxon>
        <taxon>Lactobacillaceae</taxon>
        <taxon>Paucilactobacillus</taxon>
    </lineage>
</organism>
<dbReference type="InterPro" id="IPR003356">
    <property type="entry name" value="DNA_methylase_A-5"/>
</dbReference>
<evidence type="ECO:0000256" key="7">
    <source>
        <dbReference type="ARBA" id="ARBA00047942"/>
    </source>
</evidence>
<evidence type="ECO:0000256" key="1">
    <source>
        <dbReference type="ARBA" id="ARBA00006594"/>
    </source>
</evidence>
<dbReference type="InterPro" id="IPR029063">
    <property type="entry name" value="SAM-dependent_MTases_sf"/>
</dbReference>
<evidence type="ECO:0000256" key="3">
    <source>
        <dbReference type="ARBA" id="ARBA00022603"/>
    </source>
</evidence>
<gene>
    <name evidence="10" type="ORF">FD16_GL000808</name>
</gene>
<dbReference type="Proteomes" id="UP000051820">
    <property type="component" value="Unassembled WGS sequence"/>
</dbReference>
<name>A0A0R1W7C6_9LACO</name>
<dbReference type="GO" id="GO:0008170">
    <property type="term" value="F:N-methyltransferase activity"/>
    <property type="evidence" value="ECO:0007669"/>
    <property type="project" value="InterPro"/>
</dbReference>
<dbReference type="PANTHER" id="PTHR42998">
    <property type="entry name" value="TYPE I RESTRICTION ENZYME HINDVIIP M PROTEIN-RELATED"/>
    <property type="match status" value="1"/>
</dbReference>
<dbReference type="eggNOG" id="COG0286">
    <property type="taxonomic scope" value="Bacteria"/>
</dbReference>
<feature type="domain" description="N6 adenine-specific DNA methyltransferase N-terminal" evidence="9">
    <location>
        <begin position="13"/>
        <end position="127"/>
    </location>
</feature>
<evidence type="ECO:0000256" key="6">
    <source>
        <dbReference type="ARBA" id="ARBA00022747"/>
    </source>
</evidence>
<evidence type="ECO:0000256" key="2">
    <source>
        <dbReference type="ARBA" id="ARBA00011900"/>
    </source>
</evidence>
<proteinExistence type="inferred from homology"/>
<dbReference type="RefSeq" id="WP_010621667.1">
    <property type="nucleotide sequence ID" value="NZ_AZGF01000002.1"/>
</dbReference>
<dbReference type="OrthoDB" id="9814572at2"/>
<dbReference type="EC" id="2.1.1.72" evidence="2"/>
<dbReference type="InterPro" id="IPR038333">
    <property type="entry name" value="T1MK-like_N_sf"/>
</dbReference>
<dbReference type="PATRIC" id="fig|1423807.3.peg.820"/>
<reference evidence="10 11" key="1">
    <citation type="journal article" date="2015" name="Genome Announc.">
        <title>Expanding the biotechnology potential of lactobacilli through comparative genomics of 213 strains and associated genera.</title>
        <authorList>
            <person name="Sun Z."/>
            <person name="Harris H.M."/>
            <person name="McCann A."/>
            <person name="Guo C."/>
            <person name="Argimon S."/>
            <person name="Zhang W."/>
            <person name="Yang X."/>
            <person name="Jeffery I.B."/>
            <person name="Cooney J.C."/>
            <person name="Kagawa T.F."/>
            <person name="Liu W."/>
            <person name="Song Y."/>
            <person name="Salvetti E."/>
            <person name="Wrobel A."/>
            <person name="Rasinkangas P."/>
            <person name="Parkhill J."/>
            <person name="Rea M.C."/>
            <person name="O'Sullivan O."/>
            <person name="Ritari J."/>
            <person name="Douillard F.P."/>
            <person name="Paul Ross R."/>
            <person name="Yang R."/>
            <person name="Briner A.E."/>
            <person name="Felis G.E."/>
            <person name="de Vos W.M."/>
            <person name="Barrangou R."/>
            <person name="Klaenhammer T.R."/>
            <person name="Caufield P.W."/>
            <person name="Cui Y."/>
            <person name="Zhang H."/>
            <person name="O'Toole P.W."/>
        </authorList>
    </citation>
    <scope>NUCLEOTIDE SEQUENCE [LARGE SCALE GENOMIC DNA]</scope>
    <source>
        <strain evidence="10 11">DSM 5007</strain>
    </source>
</reference>
<dbReference type="Pfam" id="PF12161">
    <property type="entry name" value="HsdM_N"/>
    <property type="match status" value="1"/>
</dbReference>
<dbReference type="EMBL" id="AZGF01000002">
    <property type="protein sequence ID" value="KRM13333.1"/>
    <property type="molecule type" value="Genomic_DNA"/>
</dbReference>
<dbReference type="STRING" id="1423807.FD16_GL000808"/>
<dbReference type="GO" id="GO:0009007">
    <property type="term" value="F:site-specific DNA-methyltransferase (adenine-specific) activity"/>
    <property type="evidence" value="ECO:0007669"/>
    <property type="project" value="UniProtKB-EC"/>
</dbReference>
<dbReference type="GO" id="GO:0009307">
    <property type="term" value="P:DNA restriction-modification system"/>
    <property type="evidence" value="ECO:0007669"/>
    <property type="project" value="UniProtKB-KW"/>
</dbReference>
<keyword evidence="6" id="KW-0680">Restriction system</keyword>
<keyword evidence="5" id="KW-0949">S-adenosyl-L-methionine</keyword>
<evidence type="ECO:0000256" key="5">
    <source>
        <dbReference type="ARBA" id="ARBA00022691"/>
    </source>
</evidence>
<dbReference type="Gene3D" id="3.40.50.150">
    <property type="entry name" value="Vaccinia Virus protein VP39"/>
    <property type="match status" value="1"/>
</dbReference>
<dbReference type="PRINTS" id="PR00507">
    <property type="entry name" value="N12N6MTFRASE"/>
</dbReference>
<evidence type="ECO:0000313" key="10">
    <source>
        <dbReference type="EMBL" id="KRM13333.1"/>
    </source>
</evidence>
<keyword evidence="4" id="KW-0808">Transferase</keyword>
<comment type="caution">
    <text evidence="10">The sequence shown here is derived from an EMBL/GenBank/DDBJ whole genome shotgun (WGS) entry which is preliminary data.</text>
</comment>
<comment type="catalytic activity">
    <reaction evidence="7">
        <text>a 2'-deoxyadenosine in DNA + S-adenosyl-L-methionine = an N(6)-methyl-2'-deoxyadenosine in DNA + S-adenosyl-L-homocysteine + H(+)</text>
        <dbReference type="Rhea" id="RHEA:15197"/>
        <dbReference type="Rhea" id="RHEA-COMP:12418"/>
        <dbReference type="Rhea" id="RHEA-COMP:12419"/>
        <dbReference type="ChEBI" id="CHEBI:15378"/>
        <dbReference type="ChEBI" id="CHEBI:57856"/>
        <dbReference type="ChEBI" id="CHEBI:59789"/>
        <dbReference type="ChEBI" id="CHEBI:90615"/>
        <dbReference type="ChEBI" id="CHEBI:90616"/>
        <dbReference type="EC" id="2.1.1.72"/>
    </reaction>
</comment>
<sequence length="530" mass="61041">MAKKATTPKEQTLETILFNIRNILRSSGKTDDKRDAIIGLIFIKFASEKFEVQREKIRKEYGDVPEFLDEKSFYLADNVFYLEEHTRWSYLVKNANKNDIAVIIDTAMSDIEKENESLQGALPSNFYVGFNLAVSTIKHLIDEINKISSERFKEDDLIGRVYEYFLQSFALSATKEEGEFYTPSSVVKLIAELIEPYSGKVYDPACGSGGMFVQSMKFIERHNGNKSAVSIIGQEKNPDTRRLAKMNLAIREISYDLGKQGLGESSSFTDDQHKDMKVDYIMANPPFNLKDWRGENELLDDPRWQGYAVPPKSNANYAWILHILSKLDVTNGVAGFLLANGALNADGIEREIRQKLIENDKVEAIIVLPRNMFYTTDISVTLWILNNNKSDHELHGHLIRNHQNEVLFMDLRQWNDHVQQYKVEKGTNKKKTILTDEQIAKVKLIYQSWQKGSDYEDIPELCKSVTIDKIKEANYSLAPSKYIEFIDHDLDINYEKEMSRIQSEMKEVLTDEKKSQNRLEEAFRGIGYEI</sequence>
<evidence type="ECO:0000259" key="8">
    <source>
        <dbReference type="Pfam" id="PF02384"/>
    </source>
</evidence>
<accession>A0A0R1W7C6</accession>
<dbReference type="InterPro" id="IPR052916">
    <property type="entry name" value="Type-I_RE_MTase_Subunit"/>
</dbReference>
<dbReference type="AlphaFoldDB" id="A0A0R1W7C6"/>
<protein>
    <recommendedName>
        <fullName evidence="2">site-specific DNA-methyltransferase (adenine-specific)</fullName>
        <ecNumber evidence="2">2.1.1.72</ecNumber>
    </recommendedName>
</protein>
<dbReference type="PANTHER" id="PTHR42998:SF1">
    <property type="entry name" value="TYPE I RESTRICTION ENZYME HINDI METHYLASE SUBUNIT"/>
    <property type="match status" value="1"/>
</dbReference>
<dbReference type="SUPFAM" id="SSF53335">
    <property type="entry name" value="S-adenosyl-L-methionine-dependent methyltransferases"/>
    <property type="match status" value="1"/>
</dbReference>
<dbReference type="GO" id="GO:0003677">
    <property type="term" value="F:DNA binding"/>
    <property type="evidence" value="ECO:0007669"/>
    <property type="project" value="InterPro"/>
</dbReference>
<evidence type="ECO:0000313" key="11">
    <source>
        <dbReference type="Proteomes" id="UP000051820"/>
    </source>
</evidence>
<keyword evidence="3" id="KW-0489">Methyltransferase</keyword>
<comment type="similarity">
    <text evidence="1">Belongs to the N(4)/N(6)-methyltransferase family.</text>
</comment>
<dbReference type="GO" id="GO:0032259">
    <property type="term" value="P:methylation"/>
    <property type="evidence" value="ECO:0007669"/>
    <property type="project" value="UniProtKB-KW"/>
</dbReference>
<evidence type="ECO:0000259" key="9">
    <source>
        <dbReference type="Pfam" id="PF12161"/>
    </source>
</evidence>
<dbReference type="InterPro" id="IPR022749">
    <property type="entry name" value="D12N6_MeTrfase_N"/>
</dbReference>